<dbReference type="RefSeq" id="WP_042531617.1">
    <property type="nucleotide sequence ID" value="NZ_CAXOIH010000006.1"/>
</dbReference>
<sequence>MMNNKKGMTTSLIAAGVAGAAAYGISMGMQNGSFQNMSQKLSNSMNSSTMQDIAKPLQDMLASGGQAMNQGASGGQNQTQSS</sequence>
<feature type="region of interest" description="Disordered" evidence="1">
    <location>
        <begin position="62"/>
        <end position="82"/>
    </location>
</feature>
<name>A0A0A1MSU8_9BACI</name>
<dbReference type="EMBL" id="CDGG01000001">
    <property type="protein sequence ID" value="CEI82056.1"/>
    <property type="molecule type" value="Genomic_DNA"/>
</dbReference>
<evidence type="ECO:0000313" key="2">
    <source>
        <dbReference type="EMBL" id="CEI82056.1"/>
    </source>
</evidence>
<dbReference type="OrthoDB" id="2721688at2"/>
<dbReference type="Proteomes" id="UP000040453">
    <property type="component" value="Unassembled WGS sequence"/>
</dbReference>
<protein>
    <submittedName>
        <fullName evidence="2">Uncharacterized protein</fullName>
    </submittedName>
</protein>
<dbReference type="AlphaFoldDB" id="A0A0A1MSU8"/>
<evidence type="ECO:0000256" key="1">
    <source>
        <dbReference type="SAM" id="MobiDB-lite"/>
    </source>
</evidence>
<organism evidence="2 3">
    <name type="scientific">Oceanobacillus oncorhynchi</name>
    <dbReference type="NCBI Taxonomy" id="545501"/>
    <lineage>
        <taxon>Bacteria</taxon>
        <taxon>Bacillati</taxon>
        <taxon>Bacillota</taxon>
        <taxon>Bacilli</taxon>
        <taxon>Bacillales</taxon>
        <taxon>Bacillaceae</taxon>
        <taxon>Oceanobacillus</taxon>
    </lineage>
</organism>
<gene>
    <name evidence="2" type="ORF">BN997_01911</name>
</gene>
<proteinExistence type="predicted"/>
<evidence type="ECO:0000313" key="3">
    <source>
        <dbReference type="Proteomes" id="UP000040453"/>
    </source>
</evidence>
<accession>A0A0A1MSU8</accession>
<keyword evidence="3" id="KW-1185">Reference proteome</keyword>
<reference evidence="2 3" key="1">
    <citation type="submission" date="2014-11" db="EMBL/GenBank/DDBJ databases">
        <authorList>
            <person name="Urmite Genomes Urmite Genomes"/>
        </authorList>
    </citation>
    <scope>NUCLEOTIDE SEQUENCE [LARGE SCALE GENOMIC DNA]</scope>
    <source>
        <strain evidence="2 3">Oc5</strain>
    </source>
</reference>
<feature type="compositionally biased region" description="Polar residues" evidence="1">
    <location>
        <begin position="66"/>
        <end position="82"/>
    </location>
</feature>